<name>A0A8D2QQC6_ZOSLA</name>
<dbReference type="AlphaFoldDB" id="A0A8D2QQC6"/>
<reference evidence="3" key="1">
    <citation type="submission" date="2025-08" db="UniProtKB">
        <authorList>
            <consortium name="Ensembl"/>
        </authorList>
    </citation>
    <scope>IDENTIFICATION</scope>
</reference>
<comment type="similarity">
    <text evidence="1">Belongs to the RTRAF family.</text>
</comment>
<dbReference type="InterPro" id="IPR019265">
    <property type="entry name" value="RTRAF"/>
</dbReference>
<sequence length="221" mass="25383">MFRRKLSALDYHNPAGFNCRDETEFRNFIVWLEDQKIRHYKIEDRGNLRNIHSEDWPKSFEKYMKDVNCPFKIQERQETVDWLLGLAVRLEYGDNADKYKDSTPDGAKNADNTAKNAEPLINLDGECATSSSRMGLCIFLSFRNAELNIYMNIFGLPVALEKHILGFDTGDAVINEAAQILRLLHIEELRELQTKINEAIVAVQAIIADPKTDHRLGKVGR</sequence>
<dbReference type="Pfam" id="PF10036">
    <property type="entry name" value="RLL"/>
    <property type="match status" value="2"/>
</dbReference>
<proteinExistence type="inferred from homology"/>
<evidence type="ECO:0000313" key="4">
    <source>
        <dbReference type="Proteomes" id="UP000694401"/>
    </source>
</evidence>
<evidence type="ECO:0000256" key="2">
    <source>
        <dbReference type="ARBA" id="ARBA00015365"/>
    </source>
</evidence>
<protein>
    <recommendedName>
        <fullName evidence="2">RNA transcription, translation and transport factor protein</fullName>
    </recommendedName>
</protein>
<dbReference type="Ensembl" id="ENSZLMT00000009370.1">
    <property type="protein sequence ID" value="ENSZLMP00000009119.1"/>
    <property type="gene ID" value="ENSZLMG00000006415.1"/>
</dbReference>
<evidence type="ECO:0000313" key="3">
    <source>
        <dbReference type="Ensembl" id="ENSZLMP00000009119.1"/>
    </source>
</evidence>
<evidence type="ECO:0000256" key="1">
    <source>
        <dbReference type="ARBA" id="ARBA00008602"/>
    </source>
</evidence>
<dbReference type="PANTHER" id="PTHR15924">
    <property type="entry name" value="CLE"/>
    <property type="match status" value="1"/>
</dbReference>
<keyword evidence="4" id="KW-1185">Reference proteome</keyword>
<accession>A0A8D2QQC6</accession>
<dbReference type="Proteomes" id="UP000694401">
    <property type="component" value="Unassembled WGS sequence"/>
</dbReference>
<organism evidence="3 4">
    <name type="scientific">Zosterops lateralis melanops</name>
    <dbReference type="NCBI Taxonomy" id="1220523"/>
    <lineage>
        <taxon>Eukaryota</taxon>
        <taxon>Metazoa</taxon>
        <taxon>Chordata</taxon>
        <taxon>Craniata</taxon>
        <taxon>Vertebrata</taxon>
        <taxon>Euteleostomi</taxon>
        <taxon>Archelosauria</taxon>
        <taxon>Archosauria</taxon>
        <taxon>Dinosauria</taxon>
        <taxon>Saurischia</taxon>
        <taxon>Theropoda</taxon>
        <taxon>Coelurosauria</taxon>
        <taxon>Aves</taxon>
        <taxon>Neognathae</taxon>
        <taxon>Neoaves</taxon>
        <taxon>Telluraves</taxon>
        <taxon>Australaves</taxon>
        <taxon>Passeriformes</taxon>
        <taxon>Sylvioidea</taxon>
        <taxon>Zosteropidae</taxon>
        <taxon>Zosterops</taxon>
    </lineage>
</organism>
<reference evidence="3" key="2">
    <citation type="submission" date="2025-09" db="UniProtKB">
        <authorList>
            <consortium name="Ensembl"/>
        </authorList>
    </citation>
    <scope>IDENTIFICATION</scope>
</reference>